<evidence type="ECO:0000313" key="2">
    <source>
        <dbReference type="Proteomes" id="UP000183952"/>
    </source>
</evidence>
<accession>A0A1M6LV06</accession>
<gene>
    <name evidence="1" type="ORF">SAMN02745248_00829</name>
</gene>
<dbReference type="RefSeq" id="WP_072902645.1">
    <property type="nucleotide sequence ID" value="NZ_FRAD01000006.1"/>
</dbReference>
<proteinExistence type="predicted"/>
<sequence>MTFNEYVETVKREIKDYLPEEYKDVSPEINVVRKNNGEELTGLTLRGESSICPNIYLNSFYNLHQEGMKVEETMSNIGEIFQREIKRTPQFNLEDFTYNNIKDNLYYMVINAEKNEKLLQEIPHQRREDLAIVYRVNVSISEEGTGSILLNNDHLKLFGIDQREIHDQAVRNMPKILPPKFENMNDIIAELMGEDADLFEEMAGENVMWVLSNDIRMQGAAYMFDEEVMSSIAEKLGGDFIVLPSSLHEVIIIKEADIMVEENIDLEFIQRMVSEVNESQVEPDEVLSDAIYRYSSKDNKLSLIEEFEQSQGMEMKM</sequence>
<dbReference type="Pfam" id="PF18941">
    <property type="entry name" value="DUF5688"/>
    <property type="match status" value="1"/>
</dbReference>
<dbReference type="OrthoDB" id="1655031at2"/>
<organism evidence="1 2">
    <name type="scientific">Hathewaya proteolytica DSM 3090</name>
    <dbReference type="NCBI Taxonomy" id="1121331"/>
    <lineage>
        <taxon>Bacteria</taxon>
        <taxon>Bacillati</taxon>
        <taxon>Bacillota</taxon>
        <taxon>Clostridia</taxon>
        <taxon>Eubacteriales</taxon>
        <taxon>Clostridiaceae</taxon>
        <taxon>Hathewaya</taxon>
    </lineage>
</organism>
<protein>
    <submittedName>
        <fullName evidence="1">Uncharacterized protein</fullName>
    </submittedName>
</protein>
<dbReference type="AlphaFoldDB" id="A0A1M6LV06"/>
<dbReference type="InterPro" id="IPR043743">
    <property type="entry name" value="DUF5688"/>
</dbReference>
<dbReference type="EMBL" id="FRAD01000006">
    <property type="protein sequence ID" value="SHJ74952.1"/>
    <property type="molecule type" value="Genomic_DNA"/>
</dbReference>
<dbReference type="Proteomes" id="UP000183952">
    <property type="component" value="Unassembled WGS sequence"/>
</dbReference>
<reference evidence="1 2" key="1">
    <citation type="submission" date="2016-11" db="EMBL/GenBank/DDBJ databases">
        <authorList>
            <person name="Jaros S."/>
            <person name="Januszkiewicz K."/>
            <person name="Wedrychowicz H."/>
        </authorList>
    </citation>
    <scope>NUCLEOTIDE SEQUENCE [LARGE SCALE GENOMIC DNA]</scope>
    <source>
        <strain evidence="1 2">DSM 3090</strain>
    </source>
</reference>
<name>A0A1M6LV06_9CLOT</name>
<keyword evidence="2" id="KW-1185">Reference proteome</keyword>
<evidence type="ECO:0000313" key="1">
    <source>
        <dbReference type="EMBL" id="SHJ74952.1"/>
    </source>
</evidence>
<dbReference type="STRING" id="1121331.SAMN02745248_00829"/>